<evidence type="ECO:0000313" key="2">
    <source>
        <dbReference type="Proteomes" id="UP000476176"/>
    </source>
</evidence>
<reference evidence="1 2" key="1">
    <citation type="submission" date="2018-09" db="EMBL/GenBank/DDBJ databases">
        <title>Genomic investigation of the strawberry pathogen Phytophthora fragariae indicates pathogenicity is determined by transcriptional variation in three key races.</title>
        <authorList>
            <person name="Adams T.M."/>
            <person name="Armitage A.D."/>
            <person name="Sobczyk M.K."/>
            <person name="Bates H.J."/>
            <person name="Dunwell J.M."/>
            <person name="Nellist C.F."/>
            <person name="Harrison R.J."/>
        </authorList>
    </citation>
    <scope>NUCLEOTIDE SEQUENCE [LARGE SCALE GENOMIC DNA]</scope>
    <source>
        <strain evidence="1 2">BC-23</strain>
    </source>
</reference>
<protein>
    <submittedName>
        <fullName evidence="1">Uncharacterized protein</fullName>
    </submittedName>
</protein>
<accession>A0A6G0N997</accession>
<sequence>MVTRLLEPEFKLALNLPFLNLLYDLWTTDTGKKCVLGASLSFIGSDWSFHHIALLVTVFNGSHGSYLVKNMMLSRIVKLYGVSIGAMAQFLMSDTDPSAPKVSKLFEDSAPRHTCPDLFTGWGCARMWSRMWSQLETICVVDPETNVTTKQRRVFTMREHSQKALIWLKKVRSLNNYFKTPQRVDRLTKIQRFYGLPELTAMVDCDTRVASTVTLSQ</sequence>
<name>A0A6G0N997_9STRA</name>
<evidence type="ECO:0000313" key="1">
    <source>
        <dbReference type="EMBL" id="KAE9199355.1"/>
    </source>
</evidence>
<proteinExistence type="predicted"/>
<dbReference type="AlphaFoldDB" id="A0A6G0N997"/>
<dbReference type="Proteomes" id="UP000476176">
    <property type="component" value="Unassembled WGS sequence"/>
</dbReference>
<dbReference type="EMBL" id="QXGC01001617">
    <property type="protein sequence ID" value="KAE9199355.1"/>
    <property type="molecule type" value="Genomic_DNA"/>
</dbReference>
<comment type="caution">
    <text evidence="1">The sequence shown here is derived from an EMBL/GenBank/DDBJ whole genome shotgun (WGS) entry which is preliminary data.</text>
</comment>
<organism evidence="1 2">
    <name type="scientific">Phytophthora fragariae</name>
    <dbReference type="NCBI Taxonomy" id="53985"/>
    <lineage>
        <taxon>Eukaryota</taxon>
        <taxon>Sar</taxon>
        <taxon>Stramenopiles</taxon>
        <taxon>Oomycota</taxon>
        <taxon>Peronosporomycetes</taxon>
        <taxon>Peronosporales</taxon>
        <taxon>Peronosporaceae</taxon>
        <taxon>Phytophthora</taxon>
    </lineage>
</organism>
<gene>
    <name evidence="1" type="ORF">PF004_g19290</name>
</gene>